<organism evidence="2 3">
    <name type="scientific">Ruminococcus champanellensis (strain DSM 18848 / JCM 17042 / KCTC 15320 / 18P13)</name>
    <dbReference type="NCBI Taxonomy" id="213810"/>
    <lineage>
        <taxon>Bacteria</taxon>
        <taxon>Bacillati</taxon>
        <taxon>Bacillota</taxon>
        <taxon>Clostridia</taxon>
        <taxon>Eubacteriales</taxon>
        <taxon>Oscillospiraceae</taxon>
        <taxon>Ruminococcus</taxon>
    </lineage>
</organism>
<dbReference type="AlphaFoldDB" id="D4LC24"/>
<feature type="transmembrane region" description="Helical" evidence="1">
    <location>
        <begin position="31"/>
        <end position="47"/>
    </location>
</feature>
<dbReference type="HOGENOM" id="CLU_123238_1_0_9"/>
<dbReference type="BioCyc" id="RCHA213810:RUM_RS04815-MONOMER"/>
<feature type="transmembrane region" description="Helical" evidence="1">
    <location>
        <begin position="96"/>
        <end position="121"/>
    </location>
</feature>
<sequence length="129" mass="14869">MKPLGERMLMFLLGYFIYSLIEILARGYTHWTMAVVGGTVLVFLYDVNLRLQAPLWQRCLLGALFITAMEFTVGVIDNLVLRWGVWDYTTVPLNLLGQICLPFSILWFFLSIPACGICRLVQRRLHTQI</sequence>
<name>D4LC24_RUMC1</name>
<dbReference type="EMBL" id="FP929052">
    <property type="protein sequence ID" value="CBL17169.1"/>
    <property type="molecule type" value="Genomic_DNA"/>
</dbReference>
<dbReference type="RefSeq" id="WP_015558076.1">
    <property type="nucleotide sequence ID" value="NC_021039.1"/>
</dbReference>
<dbReference type="GeneID" id="83155758"/>
<dbReference type="PATRIC" id="fig|213810.4.peg.905"/>
<evidence type="ECO:0000256" key="1">
    <source>
        <dbReference type="SAM" id="Phobius"/>
    </source>
</evidence>
<keyword evidence="1" id="KW-0472">Membrane</keyword>
<accession>D4LC24</accession>
<dbReference type="KEGG" id="rch:RUM_10020"/>
<feature type="transmembrane region" description="Helical" evidence="1">
    <location>
        <begin position="59"/>
        <end position="76"/>
    </location>
</feature>
<reference evidence="2" key="1">
    <citation type="submission" date="2010-03" db="EMBL/GenBank/DDBJ databases">
        <title>The genome sequence of Ruminococcus sp. 18P13.</title>
        <authorList>
            <consortium name="metaHIT consortium -- http://www.metahit.eu/"/>
            <person name="Pajon A."/>
            <person name="Turner K."/>
            <person name="Parkhill J."/>
            <person name="Bernalier A."/>
        </authorList>
    </citation>
    <scope>NUCLEOTIDE SEQUENCE [LARGE SCALE GENOMIC DNA]</scope>
    <source>
        <strain evidence="2">Type strain: 18P13</strain>
    </source>
</reference>
<dbReference type="InterPro" id="IPR010540">
    <property type="entry name" value="CmpB_TMEM229"/>
</dbReference>
<dbReference type="Pfam" id="PF06541">
    <property type="entry name" value="ABC_trans_CmpB"/>
    <property type="match status" value="1"/>
</dbReference>
<evidence type="ECO:0000313" key="2">
    <source>
        <dbReference type="EMBL" id="CBL17169.1"/>
    </source>
</evidence>
<reference evidence="2" key="2">
    <citation type="submission" date="2010-03" db="EMBL/GenBank/DDBJ databases">
        <authorList>
            <person name="Pajon A."/>
        </authorList>
    </citation>
    <scope>NUCLEOTIDE SEQUENCE</scope>
    <source>
        <strain evidence="2">Type strain: 18P13</strain>
    </source>
</reference>
<dbReference type="Proteomes" id="UP000007054">
    <property type="component" value="Chromosome"/>
</dbReference>
<evidence type="ECO:0000313" key="3">
    <source>
        <dbReference type="Proteomes" id="UP000007054"/>
    </source>
</evidence>
<proteinExistence type="predicted"/>
<gene>
    <name evidence="2" type="ordered locus">RUM_10020</name>
</gene>
<keyword evidence="3" id="KW-1185">Reference proteome</keyword>
<keyword evidence="1" id="KW-0812">Transmembrane</keyword>
<feature type="transmembrane region" description="Helical" evidence="1">
    <location>
        <begin position="7"/>
        <end position="25"/>
    </location>
</feature>
<dbReference type="STRING" id="213810.RUM_10020"/>
<keyword evidence="1" id="KW-1133">Transmembrane helix</keyword>
<protein>
    <submittedName>
        <fullName evidence="2">Predicted membrane protein</fullName>
    </submittedName>
</protein>